<dbReference type="AlphaFoldDB" id="A0A6J4NDM6"/>
<name>A0A6J4NDM6_9RHOB</name>
<reference evidence="2" key="1">
    <citation type="submission" date="2020-02" db="EMBL/GenBank/DDBJ databases">
        <authorList>
            <person name="Meier V. D."/>
        </authorList>
    </citation>
    <scope>NUCLEOTIDE SEQUENCE</scope>
    <source>
        <strain evidence="2">AVDCRST_MAG15</strain>
    </source>
</reference>
<accession>A0A6J4NDM6</accession>
<feature type="compositionally biased region" description="Basic and acidic residues" evidence="1">
    <location>
        <begin position="34"/>
        <end position="47"/>
    </location>
</feature>
<dbReference type="EMBL" id="CADCUU010000004">
    <property type="protein sequence ID" value="CAA9383087.1"/>
    <property type="molecule type" value="Genomic_DNA"/>
</dbReference>
<feature type="non-terminal residue" evidence="2">
    <location>
        <position position="140"/>
    </location>
</feature>
<gene>
    <name evidence="2" type="ORF">AVDCRST_MAG15-20</name>
</gene>
<proteinExistence type="predicted"/>
<protein>
    <submittedName>
        <fullName evidence="2">Uncharacterized protein</fullName>
    </submittedName>
</protein>
<feature type="non-terminal residue" evidence="2">
    <location>
        <position position="1"/>
    </location>
</feature>
<feature type="compositionally biased region" description="Basic and acidic residues" evidence="1">
    <location>
        <begin position="59"/>
        <end position="68"/>
    </location>
</feature>
<organism evidence="2">
    <name type="scientific">uncultured Rubellimicrobium sp</name>
    <dbReference type="NCBI Taxonomy" id="543078"/>
    <lineage>
        <taxon>Bacteria</taxon>
        <taxon>Pseudomonadati</taxon>
        <taxon>Pseudomonadota</taxon>
        <taxon>Alphaproteobacteria</taxon>
        <taxon>Rhodobacterales</taxon>
        <taxon>Roseobacteraceae</taxon>
        <taxon>Rubellimicrobium</taxon>
        <taxon>environmental samples</taxon>
    </lineage>
</organism>
<evidence type="ECO:0000313" key="2">
    <source>
        <dbReference type="EMBL" id="CAA9383087.1"/>
    </source>
</evidence>
<feature type="region of interest" description="Disordered" evidence="1">
    <location>
        <begin position="1"/>
        <end position="118"/>
    </location>
</feature>
<feature type="compositionally biased region" description="Basic residues" evidence="1">
    <location>
        <begin position="94"/>
        <end position="106"/>
    </location>
</feature>
<evidence type="ECO:0000256" key="1">
    <source>
        <dbReference type="SAM" id="MobiDB-lite"/>
    </source>
</evidence>
<sequence length="140" mass="16031">APKRDRPLRPLFGARAQPQPARSGTPVPLPLPDRVSRPDRHRDEHRRSGGPAGRTVLPSRRERGDRHDRPRRRRGDAAREPLPRLGALGLPLPRPHRARRRGHHLLPHPLPRGPHRDRDAVLLQHGPHRGRRPRILPDLL</sequence>